<proteinExistence type="inferred from homology"/>
<evidence type="ECO:0000256" key="1">
    <source>
        <dbReference type="ARBA" id="ARBA00038240"/>
    </source>
</evidence>
<keyword evidence="3" id="KW-1133">Transmembrane helix</keyword>
<evidence type="ECO:0000259" key="4">
    <source>
        <dbReference type="Pfam" id="PF01636"/>
    </source>
</evidence>
<accession>A0A4R4PTR8</accession>
<dbReference type="InterPro" id="IPR050249">
    <property type="entry name" value="Pseudomonas-type_ThrB"/>
</dbReference>
<dbReference type="Proteomes" id="UP000295075">
    <property type="component" value="Unassembled WGS sequence"/>
</dbReference>
<evidence type="ECO:0000313" key="6">
    <source>
        <dbReference type="Proteomes" id="UP000295075"/>
    </source>
</evidence>
<dbReference type="EMBL" id="SMKA01000120">
    <property type="protein sequence ID" value="TDC25659.1"/>
    <property type="molecule type" value="Genomic_DNA"/>
</dbReference>
<keyword evidence="6" id="KW-1185">Reference proteome</keyword>
<evidence type="ECO:0000256" key="2">
    <source>
        <dbReference type="SAM" id="MobiDB-lite"/>
    </source>
</evidence>
<dbReference type="PANTHER" id="PTHR21064:SF6">
    <property type="entry name" value="AMINOGLYCOSIDE PHOSPHOTRANSFERASE DOMAIN-CONTAINING PROTEIN"/>
    <property type="match status" value="1"/>
</dbReference>
<evidence type="ECO:0000313" key="5">
    <source>
        <dbReference type="EMBL" id="TDC25659.1"/>
    </source>
</evidence>
<feature type="transmembrane region" description="Helical" evidence="3">
    <location>
        <begin position="334"/>
        <end position="354"/>
    </location>
</feature>
<dbReference type="Gene3D" id="3.30.200.20">
    <property type="entry name" value="Phosphorylase Kinase, domain 1"/>
    <property type="match status" value="1"/>
</dbReference>
<comment type="caution">
    <text evidence="5">The sequence shown here is derived from an EMBL/GenBank/DDBJ whole genome shotgun (WGS) entry which is preliminary data.</text>
</comment>
<name>A0A4R4PTR8_9ACTN</name>
<dbReference type="OrthoDB" id="3823756at2"/>
<evidence type="ECO:0000256" key="3">
    <source>
        <dbReference type="SAM" id="Phobius"/>
    </source>
</evidence>
<comment type="similarity">
    <text evidence="1">Belongs to the pseudomonas-type ThrB family.</text>
</comment>
<dbReference type="AlphaFoldDB" id="A0A4R4PTR8"/>
<keyword evidence="3" id="KW-0812">Transmembrane</keyword>
<feature type="domain" description="Aminoglycoside phosphotransferase" evidence="4">
    <location>
        <begin position="37"/>
        <end position="258"/>
    </location>
</feature>
<organism evidence="5 6">
    <name type="scientific">Kribbella albertanoniae</name>
    <dbReference type="NCBI Taxonomy" id="1266829"/>
    <lineage>
        <taxon>Bacteria</taxon>
        <taxon>Bacillati</taxon>
        <taxon>Actinomycetota</taxon>
        <taxon>Actinomycetes</taxon>
        <taxon>Propionibacteriales</taxon>
        <taxon>Kribbellaceae</taxon>
        <taxon>Kribbella</taxon>
    </lineage>
</organism>
<gene>
    <name evidence="5" type="ORF">E1261_23800</name>
</gene>
<reference evidence="5 6" key="1">
    <citation type="submission" date="2019-03" db="EMBL/GenBank/DDBJ databases">
        <title>Draft genome sequences of novel Actinobacteria.</title>
        <authorList>
            <person name="Sahin N."/>
            <person name="Ay H."/>
            <person name="Saygin H."/>
        </authorList>
    </citation>
    <scope>NUCLEOTIDE SEQUENCE [LARGE SCALE GENOMIC DNA]</scope>
    <source>
        <strain evidence="5 6">JCM 30547</strain>
    </source>
</reference>
<dbReference type="GO" id="GO:0019202">
    <property type="term" value="F:amino acid kinase activity"/>
    <property type="evidence" value="ECO:0007669"/>
    <property type="project" value="TreeGrafter"/>
</dbReference>
<dbReference type="InterPro" id="IPR002575">
    <property type="entry name" value="Aminoglycoside_PTrfase"/>
</dbReference>
<dbReference type="PANTHER" id="PTHR21064">
    <property type="entry name" value="AMINOGLYCOSIDE PHOSPHOTRANSFERASE DOMAIN-CONTAINING PROTEIN-RELATED"/>
    <property type="match status" value="1"/>
</dbReference>
<keyword evidence="3" id="KW-0472">Membrane</keyword>
<dbReference type="SUPFAM" id="SSF56112">
    <property type="entry name" value="Protein kinase-like (PK-like)"/>
    <property type="match status" value="1"/>
</dbReference>
<sequence>MVGERPRPSGRLGGVAPDLQALLRNWGLGTPSEISSPSNGTNNWVRLLGFGADRYVLRVQRTADQTKVAAEHRLLLELARRGLSFEVPAPIPATDGRTAVATPLGLVTLCRQLPGVHPARSEREMELAGRAAGELCAALADLPLELAPTDWRRPLETVRPEVTDLFGLLRRELPGAATEWLATRAPEIDLTMQELRQRLPVQIVHGDFGLSNLLVDEGRVSAVLDFEVAGIDLRFADLVTALRQPTPGQVTAFRRGYAAFTDLSADEEAALPTMFRHRAIGSAIWRVGVWQAGHATLEDVRVRLEAAYEMDRSKLQVQVSAVALSRDKPYSWRMTWLLALLGGGGLAVAGRYLWDRRAARRGDAAELEQVRKLADEDVTLLGEELTRLGARVDGQHLDGETRLEYQRGLDAYEAAQRAVGGVKSAADISAVTDALATGRYAIVCVRARVAGEPVPERRVPCFFNPQHGPSTTDVVWNQPGRGTRKVPACAQDAARLKAGDEPEVRYVVIGSRRVPYWEAGAAIAPYGRGYFAAGAGASYIALGSFDAQADPGGGAWGGGWSGGGHDGGGIGGGDGGGGGDAGGGGF</sequence>
<dbReference type="InterPro" id="IPR011009">
    <property type="entry name" value="Kinase-like_dom_sf"/>
</dbReference>
<feature type="region of interest" description="Disordered" evidence="2">
    <location>
        <begin position="556"/>
        <end position="586"/>
    </location>
</feature>
<dbReference type="Gene3D" id="3.90.1200.10">
    <property type="match status" value="1"/>
</dbReference>
<protein>
    <recommendedName>
        <fullName evidence="4">Aminoglycoside phosphotransferase domain-containing protein</fullName>
    </recommendedName>
</protein>
<dbReference type="Pfam" id="PF01636">
    <property type="entry name" value="APH"/>
    <property type="match status" value="1"/>
</dbReference>